<name>A0A1E1WFB7_PECGO</name>
<evidence type="ECO:0000313" key="1">
    <source>
        <dbReference type="EMBL" id="JAT85682.1"/>
    </source>
</evidence>
<dbReference type="InterPro" id="IPR036273">
    <property type="entry name" value="CRAL/TRIO_N_dom_sf"/>
</dbReference>
<sequence>MESLPRDGFLKFNSDTLEAVRKVYNLEKPGEMKQAVDILEEWIRQQQHFTKKTFDRRYLELTIIVSKGSLERAKSRLDRACTFRTLMPEIFEEYDIRNDAIISRDLKDITHS</sequence>
<dbReference type="AlphaFoldDB" id="A0A1E1WFB7"/>
<feature type="non-terminal residue" evidence="1">
    <location>
        <position position="112"/>
    </location>
</feature>
<dbReference type="OrthoDB" id="8169788at2759"/>
<dbReference type="SUPFAM" id="SSF46938">
    <property type="entry name" value="CRAL/TRIO N-terminal domain"/>
    <property type="match status" value="1"/>
</dbReference>
<organism evidence="1">
    <name type="scientific">Pectinophora gossypiella</name>
    <name type="common">Cotton pink bollworm</name>
    <name type="synonym">Depressaria gossypiella</name>
    <dbReference type="NCBI Taxonomy" id="13191"/>
    <lineage>
        <taxon>Eukaryota</taxon>
        <taxon>Metazoa</taxon>
        <taxon>Ecdysozoa</taxon>
        <taxon>Arthropoda</taxon>
        <taxon>Hexapoda</taxon>
        <taxon>Insecta</taxon>
        <taxon>Pterygota</taxon>
        <taxon>Neoptera</taxon>
        <taxon>Endopterygota</taxon>
        <taxon>Lepidoptera</taxon>
        <taxon>Glossata</taxon>
        <taxon>Ditrysia</taxon>
        <taxon>Gelechioidea</taxon>
        <taxon>Gelechiidae</taxon>
        <taxon>Apatetrinae</taxon>
        <taxon>Pectinophora</taxon>
    </lineage>
</organism>
<accession>A0A1E1WFB7</accession>
<proteinExistence type="predicted"/>
<protein>
    <submittedName>
        <fullName evidence="1">Uncharacterized protein</fullName>
    </submittedName>
</protein>
<gene>
    <name evidence="1" type="ORF">g.6090</name>
</gene>
<dbReference type="EMBL" id="GDQN01005372">
    <property type="protein sequence ID" value="JAT85682.1"/>
    <property type="molecule type" value="Transcribed_RNA"/>
</dbReference>
<reference evidence="1" key="1">
    <citation type="submission" date="2015-09" db="EMBL/GenBank/DDBJ databases">
        <title>De novo assembly of Pectinophora gossypiella (Pink Bollworm) gut transcriptome.</title>
        <authorList>
            <person name="Tassone E.E."/>
        </authorList>
    </citation>
    <scope>NUCLEOTIDE SEQUENCE</scope>
</reference>